<sequence length="602" mass="67897">MGNSNGKPIVLTDEVNLNHFRLLRVVGKGAFGKVRIVERKDTGLTFALKYIRKEEIVRSESVRNIIRERKMLEHLNHPFLCNLRYSFQDMEYLYLVVDLMNGGDLRFHISRKTFTEEAVRFWMAELACALRYIHKQRVVHRDVKPDNVLLDAEGHVHLADFNVASDFSLTRPLTSKSGTLAYLAPEVYTGRGYQSEVDWWSMGVTFYECIYNKRPFESNTQDGLAQAIVKADPAFPVTSPPVSMPCLHAISSLLEKNKTLRIGAASWESFTDNPFFREIDFEALERKEVEPVFCPSSEKTNFDATYDLEELLLEEAPLEARARKQKPRAELREDATQQEIRTEELHKMIEQYFEPFNYTILPEQRSPVVQGDSPSAATVPSPTRQKGEKGPEPVLPHRPRPEQARSIPTPRSQTPANVSRTRSSTHSPDGSPPLPINALTENMPTSQPQQQQQPQEYFPPPTSQPAPAIPEKSSSRRSTSRPRQPSQSARNRKIRYDETASLPSTNSQTRAHRPRGAARSTSMGGGVQVVLNEQGSWSEMANQSQGMVTPTKEEAGARREEKGTGMLGFLSRKRGRERSPKGKEKERGVLGKEGARVVISSG</sequence>
<feature type="region of interest" description="Disordered" evidence="7">
    <location>
        <begin position="366"/>
        <end position="526"/>
    </location>
</feature>
<feature type="binding site" evidence="6">
    <location>
        <position position="53"/>
    </location>
    <ligand>
        <name>ATP</name>
        <dbReference type="ChEBI" id="CHEBI:30616"/>
    </ligand>
</feature>
<keyword evidence="5 6" id="KW-0067">ATP-binding</keyword>
<dbReference type="Pfam" id="PF00069">
    <property type="entry name" value="Pkinase"/>
    <property type="match status" value="1"/>
</dbReference>
<feature type="compositionally biased region" description="Polar residues" evidence="7">
    <location>
        <begin position="409"/>
        <end position="428"/>
    </location>
</feature>
<dbReference type="Gene3D" id="1.10.510.10">
    <property type="entry name" value="Transferase(Phosphotransferase) domain 1"/>
    <property type="match status" value="1"/>
</dbReference>
<feature type="compositionally biased region" description="Polar residues" evidence="7">
    <location>
        <begin position="372"/>
        <end position="384"/>
    </location>
</feature>
<dbReference type="PROSITE" id="PS50011">
    <property type="entry name" value="PROTEIN_KINASE_DOM"/>
    <property type="match status" value="1"/>
</dbReference>
<dbReference type="Proteomes" id="UP001337655">
    <property type="component" value="Unassembled WGS sequence"/>
</dbReference>
<reference evidence="9 10" key="1">
    <citation type="submission" date="2023-08" db="EMBL/GenBank/DDBJ databases">
        <title>Black Yeasts Isolated from many extreme environments.</title>
        <authorList>
            <person name="Coleine C."/>
            <person name="Stajich J.E."/>
            <person name="Selbmann L."/>
        </authorList>
    </citation>
    <scope>NUCLEOTIDE SEQUENCE [LARGE SCALE GENOMIC DNA]</scope>
    <source>
        <strain evidence="9 10">CCFEE 5935</strain>
    </source>
</reference>
<feature type="compositionally biased region" description="Basic and acidic residues" evidence="7">
    <location>
        <begin position="551"/>
        <end position="563"/>
    </location>
</feature>
<dbReference type="GO" id="GO:0009966">
    <property type="term" value="P:regulation of signal transduction"/>
    <property type="evidence" value="ECO:0007669"/>
    <property type="project" value="TreeGrafter"/>
</dbReference>
<evidence type="ECO:0000313" key="9">
    <source>
        <dbReference type="EMBL" id="KAK5166999.1"/>
    </source>
</evidence>
<feature type="compositionally biased region" description="Polar residues" evidence="7">
    <location>
        <begin position="538"/>
        <end position="548"/>
    </location>
</feature>
<feature type="compositionally biased region" description="Low complexity" evidence="7">
    <location>
        <begin position="447"/>
        <end position="456"/>
    </location>
</feature>
<keyword evidence="4 9" id="KW-0418">Kinase</keyword>
<dbReference type="InterPro" id="IPR008271">
    <property type="entry name" value="Ser/Thr_kinase_AS"/>
</dbReference>
<evidence type="ECO:0000256" key="3">
    <source>
        <dbReference type="ARBA" id="ARBA00022741"/>
    </source>
</evidence>
<dbReference type="InterPro" id="IPR011009">
    <property type="entry name" value="Kinase-like_dom_sf"/>
</dbReference>
<keyword evidence="2 9" id="KW-0808">Transferase</keyword>
<name>A0AAV9P2X5_9PEZI</name>
<dbReference type="GeneID" id="89929064"/>
<dbReference type="FunFam" id="1.10.510.10:FF:000469">
    <property type="entry name" value="Serine/threonine-protein kinase 32B"/>
    <property type="match status" value="1"/>
</dbReference>
<dbReference type="GO" id="GO:0001664">
    <property type="term" value="F:G protein-coupled receptor binding"/>
    <property type="evidence" value="ECO:0007669"/>
    <property type="project" value="TreeGrafter"/>
</dbReference>
<accession>A0AAV9P2X5</accession>
<feature type="compositionally biased region" description="Basic and acidic residues" evidence="7">
    <location>
        <begin position="577"/>
        <end position="590"/>
    </location>
</feature>
<evidence type="ECO:0000256" key="6">
    <source>
        <dbReference type="PROSITE-ProRule" id="PRU10141"/>
    </source>
</evidence>
<proteinExistence type="predicted"/>
<evidence type="ECO:0000256" key="4">
    <source>
        <dbReference type="ARBA" id="ARBA00022777"/>
    </source>
</evidence>
<dbReference type="SMART" id="SM00220">
    <property type="entry name" value="S_TKc"/>
    <property type="match status" value="1"/>
</dbReference>
<feature type="domain" description="Protein kinase" evidence="8">
    <location>
        <begin position="20"/>
        <end position="276"/>
    </location>
</feature>
<dbReference type="CDD" id="cd05578">
    <property type="entry name" value="STKc_Yank1"/>
    <property type="match status" value="1"/>
</dbReference>
<dbReference type="FunFam" id="3.30.200.20:FF:000354">
    <property type="entry name" value="AGC/YANK protein kinase"/>
    <property type="match status" value="1"/>
</dbReference>
<comment type="caution">
    <text evidence="9">The sequence shown here is derived from an EMBL/GenBank/DDBJ whole genome shotgun (WGS) entry which is preliminary data.</text>
</comment>
<evidence type="ECO:0000259" key="8">
    <source>
        <dbReference type="PROSITE" id="PS50011"/>
    </source>
</evidence>
<keyword evidence="1" id="KW-0723">Serine/threonine-protein kinase</keyword>
<keyword evidence="10" id="KW-1185">Reference proteome</keyword>
<dbReference type="InterPro" id="IPR000719">
    <property type="entry name" value="Prot_kinase_dom"/>
</dbReference>
<dbReference type="RefSeq" id="XP_064656807.1">
    <property type="nucleotide sequence ID" value="XM_064804965.1"/>
</dbReference>
<dbReference type="EMBL" id="JAVRRT010000012">
    <property type="protein sequence ID" value="KAK5166999.1"/>
    <property type="molecule type" value="Genomic_DNA"/>
</dbReference>
<protein>
    <submittedName>
        <fullName evidence="9">Serine/threonine kinase</fullName>
        <ecNumber evidence="9">2.7.11.1</ecNumber>
    </submittedName>
</protein>
<dbReference type="PANTHER" id="PTHR24355:SF30">
    <property type="entry name" value="SERINE_THREONINE-PROTEIN KINASE 32B ISOFORM X1"/>
    <property type="match status" value="1"/>
</dbReference>
<dbReference type="GO" id="GO:0007186">
    <property type="term" value="P:G protein-coupled receptor signaling pathway"/>
    <property type="evidence" value="ECO:0007669"/>
    <property type="project" value="TreeGrafter"/>
</dbReference>
<dbReference type="AlphaFoldDB" id="A0AAV9P2X5"/>
<dbReference type="PROSITE" id="PS00108">
    <property type="entry name" value="PROTEIN_KINASE_ST"/>
    <property type="match status" value="1"/>
</dbReference>
<feature type="region of interest" description="Disordered" evidence="7">
    <location>
        <begin position="319"/>
        <end position="338"/>
    </location>
</feature>
<dbReference type="InterPro" id="IPR017441">
    <property type="entry name" value="Protein_kinase_ATP_BS"/>
</dbReference>
<evidence type="ECO:0000313" key="10">
    <source>
        <dbReference type="Proteomes" id="UP001337655"/>
    </source>
</evidence>
<organism evidence="9 10">
    <name type="scientific">Saxophila tyrrhenica</name>
    <dbReference type="NCBI Taxonomy" id="1690608"/>
    <lineage>
        <taxon>Eukaryota</taxon>
        <taxon>Fungi</taxon>
        <taxon>Dikarya</taxon>
        <taxon>Ascomycota</taxon>
        <taxon>Pezizomycotina</taxon>
        <taxon>Dothideomycetes</taxon>
        <taxon>Dothideomycetidae</taxon>
        <taxon>Mycosphaerellales</taxon>
        <taxon>Extremaceae</taxon>
        <taxon>Saxophila</taxon>
    </lineage>
</organism>
<evidence type="ECO:0000256" key="5">
    <source>
        <dbReference type="ARBA" id="ARBA00022840"/>
    </source>
</evidence>
<keyword evidence="3 6" id="KW-0547">Nucleotide-binding</keyword>
<dbReference type="PROSITE" id="PS00107">
    <property type="entry name" value="PROTEIN_KINASE_ATP"/>
    <property type="match status" value="1"/>
</dbReference>
<dbReference type="GO" id="GO:0004703">
    <property type="term" value="F:G protein-coupled receptor kinase activity"/>
    <property type="evidence" value="ECO:0007669"/>
    <property type="project" value="TreeGrafter"/>
</dbReference>
<evidence type="ECO:0000256" key="1">
    <source>
        <dbReference type="ARBA" id="ARBA00022527"/>
    </source>
</evidence>
<gene>
    <name evidence="9" type="primary">PKC1_1</name>
    <name evidence="9" type="ORF">LTR77_007728</name>
</gene>
<evidence type="ECO:0000256" key="2">
    <source>
        <dbReference type="ARBA" id="ARBA00022679"/>
    </source>
</evidence>
<feature type="compositionally biased region" description="Pro residues" evidence="7">
    <location>
        <begin position="457"/>
        <end position="468"/>
    </location>
</feature>
<feature type="region of interest" description="Disordered" evidence="7">
    <location>
        <begin position="538"/>
        <end position="590"/>
    </location>
</feature>
<dbReference type="PANTHER" id="PTHR24355">
    <property type="entry name" value="G PROTEIN-COUPLED RECEPTOR KINASE/RIBOSOMAL PROTEIN S6 KINASE"/>
    <property type="match status" value="1"/>
</dbReference>
<dbReference type="SUPFAM" id="SSF56112">
    <property type="entry name" value="Protein kinase-like (PK-like)"/>
    <property type="match status" value="1"/>
</dbReference>
<evidence type="ECO:0000256" key="7">
    <source>
        <dbReference type="SAM" id="MobiDB-lite"/>
    </source>
</evidence>
<dbReference type="Gene3D" id="3.30.200.20">
    <property type="entry name" value="Phosphorylase Kinase, domain 1"/>
    <property type="match status" value="1"/>
</dbReference>
<dbReference type="GO" id="GO:0005524">
    <property type="term" value="F:ATP binding"/>
    <property type="evidence" value="ECO:0007669"/>
    <property type="project" value="UniProtKB-UniRule"/>
</dbReference>
<dbReference type="EC" id="2.7.11.1" evidence="9"/>